<dbReference type="Pfam" id="PF06276">
    <property type="entry name" value="FhuF"/>
    <property type="match status" value="1"/>
</dbReference>
<accession>A0A1E7DP04</accession>
<evidence type="ECO:0000313" key="3">
    <source>
        <dbReference type="Proteomes" id="UP000095658"/>
    </source>
</evidence>
<dbReference type="GO" id="GO:0003824">
    <property type="term" value="F:catalytic activity"/>
    <property type="evidence" value="ECO:0007669"/>
    <property type="project" value="UniProtKB-ARBA"/>
</dbReference>
<proteinExistence type="predicted"/>
<comment type="caution">
    <text evidence="2">The sequence shown here is derived from an EMBL/GenBank/DDBJ whole genome shotgun (WGS) entry which is preliminary data.</text>
</comment>
<keyword evidence="3" id="KW-1185">Reference proteome</keyword>
<evidence type="ECO:0000313" key="2">
    <source>
        <dbReference type="EMBL" id="OES44779.1"/>
    </source>
</evidence>
<evidence type="ECO:0000259" key="1">
    <source>
        <dbReference type="Pfam" id="PF06276"/>
    </source>
</evidence>
<dbReference type="AlphaFoldDB" id="A0A1E7DP04"/>
<gene>
    <name evidence="2" type="ORF">BA724_05750</name>
</gene>
<dbReference type="RefSeq" id="WP_069938402.1">
    <property type="nucleotide sequence ID" value="NZ_MAMP01000021.1"/>
</dbReference>
<name>A0A1E7DP04_9BACI</name>
<dbReference type="Proteomes" id="UP000095658">
    <property type="component" value="Unassembled WGS sequence"/>
</dbReference>
<dbReference type="InterPro" id="IPR022770">
    <property type="entry name" value="IucA/IucC-like_C"/>
</dbReference>
<dbReference type="OrthoDB" id="5870636at2"/>
<reference evidence="2 3" key="1">
    <citation type="submission" date="2016-06" db="EMBL/GenBank/DDBJ databases">
        <title>Domibacillus iocasae genome sequencing.</title>
        <authorList>
            <person name="Verma A."/>
            <person name="Pal Y."/>
            <person name="Ojha A.K."/>
            <person name="Krishnamurthi S."/>
        </authorList>
    </citation>
    <scope>NUCLEOTIDE SEQUENCE [LARGE SCALE GENOMIC DNA]</scope>
    <source>
        <strain evidence="2 3">DSM 29979</strain>
    </source>
</reference>
<dbReference type="EMBL" id="MAMP01000021">
    <property type="protein sequence ID" value="OES44779.1"/>
    <property type="molecule type" value="Genomic_DNA"/>
</dbReference>
<feature type="domain" description="Aerobactin siderophore biosynthesis IucA/IucC-like C-terminal" evidence="1">
    <location>
        <begin position="111"/>
        <end position="161"/>
    </location>
</feature>
<dbReference type="STRING" id="1714016.BA724_05750"/>
<protein>
    <recommendedName>
        <fullName evidence="1">Aerobactin siderophore biosynthesis IucA/IucC-like C-terminal domain-containing protein</fullName>
    </recommendedName>
</protein>
<sequence length="246" mass="28567">MSRTMRDKLKSFHILAEKDQLQETPIIDLLHEETCLAFLQKQKIELKAPSVSVAASMISKRYAYLVVASTLYSMIEFNSALRLPLHACALSKERNLCIKEDMCYWHGADVERAQWREAVLCELFSEHITPVLSILGKTSRIPESILWENVAVRINSIYRKTLSNEVDLMKIERLKSDFYFLKHATGELFNLNKNPIGHYLKIGEELTLNPYRKTCCMYYKLKEHSEESAYCGNCPIIKNRKKNITR</sequence>
<organism evidence="2 3">
    <name type="scientific">Domibacillus iocasae</name>
    <dbReference type="NCBI Taxonomy" id="1714016"/>
    <lineage>
        <taxon>Bacteria</taxon>
        <taxon>Bacillati</taxon>
        <taxon>Bacillota</taxon>
        <taxon>Bacilli</taxon>
        <taxon>Bacillales</taxon>
        <taxon>Bacillaceae</taxon>
        <taxon>Domibacillus</taxon>
    </lineage>
</organism>
<dbReference type="GO" id="GO:0051537">
    <property type="term" value="F:2 iron, 2 sulfur cluster binding"/>
    <property type="evidence" value="ECO:0007669"/>
    <property type="project" value="InterPro"/>
</dbReference>